<evidence type="ECO:0000259" key="9">
    <source>
        <dbReference type="Pfam" id="PF00590"/>
    </source>
</evidence>
<organism evidence="10 11">
    <name type="scientific">Reyranella aquatilis</name>
    <dbReference type="NCBI Taxonomy" id="2035356"/>
    <lineage>
        <taxon>Bacteria</taxon>
        <taxon>Pseudomonadati</taxon>
        <taxon>Pseudomonadota</taxon>
        <taxon>Alphaproteobacteria</taxon>
        <taxon>Hyphomicrobiales</taxon>
        <taxon>Reyranellaceae</taxon>
        <taxon>Reyranella</taxon>
    </lineage>
</organism>
<dbReference type="Pfam" id="PF00590">
    <property type="entry name" value="TP_methylase"/>
    <property type="match status" value="1"/>
</dbReference>
<dbReference type="Proteomes" id="UP001198862">
    <property type="component" value="Unassembled WGS sequence"/>
</dbReference>
<dbReference type="GO" id="GO:0030788">
    <property type="term" value="F:precorrin-2 C20-methyltransferase activity"/>
    <property type="evidence" value="ECO:0007669"/>
    <property type="project" value="UniProtKB-EC"/>
</dbReference>
<dbReference type="PROSITE" id="PS00840">
    <property type="entry name" value="SUMT_2"/>
    <property type="match status" value="1"/>
</dbReference>
<keyword evidence="4 8" id="KW-0489">Methyltransferase</keyword>
<dbReference type="InterPro" id="IPR014777">
    <property type="entry name" value="4pyrrole_Mease_sub1"/>
</dbReference>
<evidence type="ECO:0000313" key="10">
    <source>
        <dbReference type="EMBL" id="MCC8430700.1"/>
    </source>
</evidence>
<evidence type="ECO:0000256" key="4">
    <source>
        <dbReference type="ARBA" id="ARBA00022603"/>
    </source>
</evidence>
<evidence type="ECO:0000256" key="3">
    <source>
        <dbReference type="ARBA" id="ARBA00022573"/>
    </source>
</evidence>
<dbReference type="Gene3D" id="3.30.950.10">
    <property type="entry name" value="Methyltransferase, Cobalt-precorrin-4 Transmethylase, Domain 2"/>
    <property type="match status" value="1"/>
</dbReference>
<proteinExistence type="inferred from homology"/>
<evidence type="ECO:0000256" key="2">
    <source>
        <dbReference type="ARBA" id="ARBA00005879"/>
    </source>
</evidence>
<reference evidence="10 11" key="1">
    <citation type="submission" date="2021-11" db="EMBL/GenBank/DDBJ databases">
        <authorList>
            <person name="Lee D.-H."/>
            <person name="Kim S.-B."/>
        </authorList>
    </citation>
    <scope>NUCLEOTIDE SEQUENCE [LARGE SCALE GENOMIC DNA]</scope>
    <source>
        <strain evidence="10 11">KCTC 52223</strain>
    </source>
</reference>
<dbReference type="Gene3D" id="3.40.1010.10">
    <property type="entry name" value="Cobalt-precorrin-4 Transmethylase, Domain 1"/>
    <property type="match status" value="1"/>
</dbReference>
<dbReference type="EMBL" id="JAJISD010000007">
    <property type="protein sequence ID" value="MCC8430700.1"/>
    <property type="molecule type" value="Genomic_DNA"/>
</dbReference>
<keyword evidence="3" id="KW-0169">Cobalamin biosynthesis</keyword>
<dbReference type="InterPro" id="IPR006364">
    <property type="entry name" value="CobI/CbiL/CobIJ_dom"/>
</dbReference>
<dbReference type="InterPro" id="IPR000878">
    <property type="entry name" value="4pyrrol_Mease"/>
</dbReference>
<dbReference type="NCBIfam" id="TIGR01467">
    <property type="entry name" value="cobI_cbiL"/>
    <property type="match status" value="1"/>
</dbReference>
<dbReference type="PANTHER" id="PTHR43467">
    <property type="entry name" value="COBALT-PRECORRIN-2 C(20)-METHYLTRANSFERASE"/>
    <property type="match status" value="1"/>
</dbReference>
<evidence type="ECO:0000256" key="1">
    <source>
        <dbReference type="ARBA" id="ARBA00004953"/>
    </source>
</evidence>
<dbReference type="InterPro" id="IPR035996">
    <property type="entry name" value="4pyrrol_Methylase_sf"/>
</dbReference>
<protein>
    <submittedName>
        <fullName evidence="10">Precorrin-2 C(20)-methyltransferase</fullName>
        <ecNumber evidence="10">2.1.1.130</ecNumber>
    </submittedName>
</protein>
<evidence type="ECO:0000256" key="7">
    <source>
        <dbReference type="PIRNR" id="PIRNR036427"/>
    </source>
</evidence>
<dbReference type="CDD" id="cd11645">
    <property type="entry name" value="Precorrin_2_C20_MT"/>
    <property type="match status" value="1"/>
</dbReference>
<dbReference type="InterPro" id="IPR014776">
    <property type="entry name" value="4pyrrole_Mease_sub2"/>
</dbReference>
<evidence type="ECO:0000256" key="8">
    <source>
        <dbReference type="RuleBase" id="RU003960"/>
    </source>
</evidence>
<dbReference type="GO" id="GO:0032259">
    <property type="term" value="P:methylation"/>
    <property type="evidence" value="ECO:0007669"/>
    <property type="project" value="UniProtKB-KW"/>
</dbReference>
<evidence type="ECO:0000256" key="6">
    <source>
        <dbReference type="ARBA" id="ARBA00022691"/>
    </source>
</evidence>
<keyword evidence="5 8" id="KW-0808">Transferase</keyword>
<accession>A0ABS8KXA5</accession>
<evidence type="ECO:0000313" key="11">
    <source>
        <dbReference type="Proteomes" id="UP001198862"/>
    </source>
</evidence>
<comment type="pathway">
    <text evidence="1">Cofactor biosynthesis; adenosylcobalamin biosynthesis.</text>
</comment>
<keyword evidence="6" id="KW-0949">S-adenosyl-L-methionine</keyword>
<dbReference type="InterPro" id="IPR012382">
    <property type="entry name" value="CobI/CbiL"/>
</dbReference>
<dbReference type="SUPFAM" id="SSF53790">
    <property type="entry name" value="Tetrapyrrole methylase"/>
    <property type="match status" value="1"/>
</dbReference>
<name>A0ABS8KXA5_9HYPH</name>
<gene>
    <name evidence="10" type="ORF">LJ725_17150</name>
</gene>
<dbReference type="EC" id="2.1.1.130" evidence="10"/>
<dbReference type="PANTHER" id="PTHR43467:SF2">
    <property type="entry name" value="COBALT-PRECORRIN-2 C(20)-METHYLTRANSFERASE"/>
    <property type="match status" value="1"/>
</dbReference>
<evidence type="ECO:0000256" key="5">
    <source>
        <dbReference type="ARBA" id="ARBA00022679"/>
    </source>
</evidence>
<sequence>MTSLDAIAGTAERGTLYGIGVGPGDVRYLTLRAAGLVRSVDVVAFFAKRGRLGNARRIVAPLMDAARQELRLEYPVTDEIPADHPDYQNQIAAFYAEASSSLSALLEDGRSVGLLAEGDPFFYGSFMHMWRRLAEVFPVEVVPGVTGMSGCWTRANLPITWGNDTLSVLPGTLAEGQLVDRLRNTDAAVIMKLGRNLAKVRRAVEAAGLLSRAVYVERGTMPGERILPLAECGEPAGAYFAMVLVAGQGRQL</sequence>
<dbReference type="InterPro" id="IPR003043">
    <property type="entry name" value="Uropor_MeTrfase_CS"/>
</dbReference>
<dbReference type="PIRSF" id="PIRSF036427">
    <property type="entry name" value="Precrrn-2_mtase"/>
    <property type="match status" value="1"/>
</dbReference>
<keyword evidence="11" id="KW-1185">Reference proteome</keyword>
<comment type="similarity">
    <text evidence="2 7 8">Belongs to the precorrin methyltransferase family.</text>
</comment>
<dbReference type="NCBIfam" id="NF004647">
    <property type="entry name" value="PRK05990.1"/>
    <property type="match status" value="1"/>
</dbReference>
<comment type="caution">
    <text evidence="10">The sequence shown here is derived from an EMBL/GenBank/DDBJ whole genome shotgun (WGS) entry which is preliminary data.</text>
</comment>
<feature type="domain" description="Tetrapyrrole methylase" evidence="9">
    <location>
        <begin position="15"/>
        <end position="227"/>
    </location>
</feature>
<dbReference type="RefSeq" id="WP_230551853.1">
    <property type="nucleotide sequence ID" value="NZ_JAJISD010000007.1"/>
</dbReference>